<protein>
    <submittedName>
        <fullName evidence="1">SEC14-like protein 2</fullName>
    </submittedName>
</protein>
<keyword evidence="2" id="KW-1185">Reference proteome</keyword>
<dbReference type="Proteomes" id="UP000326759">
    <property type="component" value="Unassembled WGS sequence"/>
</dbReference>
<gene>
    <name evidence="1" type="ORF">Anas_10483</name>
</gene>
<evidence type="ECO:0000313" key="1">
    <source>
        <dbReference type="EMBL" id="KAB7495762.1"/>
    </source>
</evidence>
<dbReference type="EMBL" id="SEYY01022150">
    <property type="protein sequence ID" value="KAB7495762.1"/>
    <property type="molecule type" value="Genomic_DNA"/>
</dbReference>
<name>A0A5N5SPI1_9CRUS</name>
<organism evidence="1 2">
    <name type="scientific">Armadillidium nasatum</name>
    <dbReference type="NCBI Taxonomy" id="96803"/>
    <lineage>
        <taxon>Eukaryota</taxon>
        <taxon>Metazoa</taxon>
        <taxon>Ecdysozoa</taxon>
        <taxon>Arthropoda</taxon>
        <taxon>Crustacea</taxon>
        <taxon>Multicrustacea</taxon>
        <taxon>Malacostraca</taxon>
        <taxon>Eumalacostraca</taxon>
        <taxon>Peracarida</taxon>
        <taxon>Isopoda</taxon>
        <taxon>Oniscidea</taxon>
        <taxon>Crinocheta</taxon>
        <taxon>Armadillidiidae</taxon>
        <taxon>Armadillidium</taxon>
    </lineage>
</organism>
<sequence length="76" mass="9208">MDYTMFKNYKRKCCDPLKWHKKTNFNKNNFICSNCLYNHCSQKKLETHEELQDQKDHSSDNLYCNQNPMLLNNISD</sequence>
<accession>A0A5N5SPI1</accession>
<reference evidence="1 2" key="1">
    <citation type="journal article" date="2019" name="PLoS Biol.">
        <title>Sex chromosomes control vertical transmission of feminizing Wolbachia symbionts in an isopod.</title>
        <authorList>
            <person name="Becking T."/>
            <person name="Chebbi M.A."/>
            <person name="Giraud I."/>
            <person name="Moumen B."/>
            <person name="Laverre T."/>
            <person name="Caubet Y."/>
            <person name="Peccoud J."/>
            <person name="Gilbert C."/>
            <person name="Cordaux R."/>
        </authorList>
    </citation>
    <scope>NUCLEOTIDE SEQUENCE [LARGE SCALE GENOMIC DNA]</scope>
    <source>
        <strain evidence="1">ANa2</strain>
        <tissue evidence="1">Whole body excluding digestive tract and cuticle</tissue>
    </source>
</reference>
<dbReference type="AlphaFoldDB" id="A0A5N5SPI1"/>
<evidence type="ECO:0000313" key="2">
    <source>
        <dbReference type="Proteomes" id="UP000326759"/>
    </source>
</evidence>
<proteinExistence type="predicted"/>
<comment type="caution">
    <text evidence="1">The sequence shown here is derived from an EMBL/GenBank/DDBJ whole genome shotgun (WGS) entry which is preliminary data.</text>
</comment>